<evidence type="ECO:0000313" key="10">
    <source>
        <dbReference type="Proteomes" id="UP000595437"/>
    </source>
</evidence>
<dbReference type="PROSITE" id="PS00599">
    <property type="entry name" value="AA_TRANSFER_CLASS_2"/>
    <property type="match status" value="1"/>
</dbReference>
<dbReference type="SUPFAM" id="SSF53383">
    <property type="entry name" value="PLP-dependent transferases"/>
    <property type="match status" value="2"/>
</dbReference>
<dbReference type="GO" id="GO:0046513">
    <property type="term" value="P:ceramide biosynthetic process"/>
    <property type="evidence" value="ECO:0007669"/>
    <property type="project" value="TreeGrafter"/>
</dbReference>
<dbReference type="Pfam" id="PF00155">
    <property type="entry name" value="Aminotran_1_2"/>
    <property type="match status" value="2"/>
</dbReference>
<dbReference type="AlphaFoldDB" id="A0A7T8GNZ9"/>
<comment type="catalytic activity">
    <reaction evidence="7">
        <text>L-serine + hexadecanoyl-CoA + H(+) = 3-oxosphinganine + CO2 + CoA</text>
        <dbReference type="Rhea" id="RHEA:14761"/>
        <dbReference type="ChEBI" id="CHEBI:15378"/>
        <dbReference type="ChEBI" id="CHEBI:16526"/>
        <dbReference type="ChEBI" id="CHEBI:33384"/>
        <dbReference type="ChEBI" id="CHEBI:57287"/>
        <dbReference type="ChEBI" id="CHEBI:57379"/>
        <dbReference type="ChEBI" id="CHEBI:58299"/>
        <dbReference type="EC" id="2.3.1.50"/>
    </reaction>
</comment>
<keyword evidence="10" id="KW-1185">Reference proteome</keyword>
<dbReference type="GO" id="GO:0016020">
    <property type="term" value="C:membrane"/>
    <property type="evidence" value="ECO:0007669"/>
    <property type="project" value="GOC"/>
</dbReference>
<dbReference type="PANTHER" id="PTHR13693">
    <property type="entry name" value="CLASS II AMINOTRANSFERASE/8-AMINO-7-OXONONANOATE SYNTHASE"/>
    <property type="match status" value="1"/>
</dbReference>
<dbReference type="InterPro" id="IPR004839">
    <property type="entry name" value="Aminotransferase_I/II_large"/>
</dbReference>
<protein>
    <recommendedName>
        <fullName evidence="3">serine C-palmitoyltransferase</fullName>
        <ecNumber evidence="3">2.3.1.50</ecNumber>
    </recommendedName>
</protein>
<dbReference type="GO" id="GO:0004758">
    <property type="term" value="F:serine C-palmitoyltransferase activity"/>
    <property type="evidence" value="ECO:0007669"/>
    <property type="project" value="UniProtKB-EC"/>
</dbReference>
<dbReference type="Gene3D" id="3.90.1150.10">
    <property type="entry name" value="Aspartate Aminotransferase, domain 1"/>
    <property type="match status" value="1"/>
</dbReference>
<dbReference type="PANTHER" id="PTHR13693:SF3">
    <property type="entry name" value="LD36009P"/>
    <property type="match status" value="1"/>
</dbReference>
<keyword evidence="4 9" id="KW-0808">Transferase</keyword>
<dbReference type="InterPro" id="IPR015421">
    <property type="entry name" value="PyrdxlP-dep_Trfase_major"/>
</dbReference>
<keyword evidence="6" id="KW-0012">Acyltransferase</keyword>
<evidence type="ECO:0000259" key="8">
    <source>
        <dbReference type="Pfam" id="PF00155"/>
    </source>
</evidence>
<organism evidence="9 10">
    <name type="scientific">Caligus rogercresseyi</name>
    <name type="common">Sea louse</name>
    <dbReference type="NCBI Taxonomy" id="217165"/>
    <lineage>
        <taxon>Eukaryota</taxon>
        <taxon>Metazoa</taxon>
        <taxon>Ecdysozoa</taxon>
        <taxon>Arthropoda</taxon>
        <taxon>Crustacea</taxon>
        <taxon>Multicrustacea</taxon>
        <taxon>Hexanauplia</taxon>
        <taxon>Copepoda</taxon>
        <taxon>Siphonostomatoida</taxon>
        <taxon>Caligidae</taxon>
        <taxon>Caligus</taxon>
    </lineage>
</organism>
<evidence type="ECO:0000256" key="1">
    <source>
        <dbReference type="ARBA" id="ARBA00001933"/>
    </source>
</evidence>
<dbReference type="GO" id="GO:0030170">
    <property type="term" value="F:pyridoxal phosphate binding"/>
    <property type="evidence" value="ECO:0007669"/>
    <property type="project" value="InterPro"/>
</dbReference>
<dbReference type="GO" id="GO:0046512">
    <property type="term" value="P:sphingosine biosynthetic process"/>
    <property type="evidence" value="ECO:0007669"/>
    <property type="project" value="TreeGrafter"/>
</dbReference>
<dbReference type="InterPro" id="IPR015424">
    <property type="entry name" value="PyrdxlP-dep_Trfase"/>
</dbReference>
<feature type="domain" description="Aminotransferase class I/classII large" evidence="8">
    <location>
        <begin position="512"/>
        <end position="729"/>
    </location>
</feature>
<evidence type="ECO:0000256" key="4">
    <source>
        <dbReference type="ARBA" id="ARBA00022679"/>
    </source>
</evidence>
<dbReference type="Gene3D" id="3.40.640.10">
    <property type="entry name" value="Type I PLP-dependent aspartate aminotransferase-like (Major domain)"/>
    <property type="match status" value="2"/>
</dbReference>
<dbReference type="EC" id="2.3.1.50" evidence="3"/>
<dbReference type="InterPro" id="IPR001917">
    <property type="entry name" value="Aminotrans_II_pyridoxalP_BS"/>
</dbReference>
<dbReference type="EMBL" id="CP045907">
    <property type="protein sequence ID" value="QQP35278.1"/>
    <property type="molecule type" value="Genomic_DNA"/>
</dbReference>
<evidence type="ECO:0000256" key="3">
    <source>
        <dbReference type="ARBA" id="ARBA00013220"/>
    </source>
</evidence>
<evidence type="ECO:0000256" key="7">
    <source>
        <dbReference type="ARBA" id="ARBA00048528"/>
    </source>
</evidence>
<keyword evidence="5" id="KW-0663">Pyridoxal phosphate</keyword>
<dbReference type="InterPro" id="IPR050087">
    <property type="entry name" value="AON_synthase_class-II"/>
</dbReference>
<reference evidence="10" key="1">
    <citation type="submission" date="2021-01" db="EMBL/GenBank/DDBJ databases">
        <title>Caligus Genome Assembly.</title>
        <authorList>
            <person name="Gallardo-Escarate C."/>
        </authorList>
    </citation>
    <scope>NUCLEOTIDE SEQUENCE [LARGE SCALE GENOMIC DNA]</scope>
</reference>
<gene>
    <name evidence="9" type="ORF">FKW44_023449</name>
</gene>
<comment type="similarity">
    <text evidence="2">Belongs to the class-II pyridoxal-phosphate-dependent aminotransferase family.</text>
</comment>
<dbReference type="OrthoDB" id="65434at2759"/>
<proteinExistence type="inferred from homology"/>
<name>A0A7T8GNZ9_CALRO</name>
<sequence>MESYSPLAQVVDLVVSDRGGGSLLKNKGRVLKGSKGEPMVRSTDPASFESASTWVRLTCYFAYFMHDLVFGQGAKGKREEDREGYAPLFASFESFYTRHMFRRFKDVAFQPICSVPEPDFKILDKSTECINLGSYNYLGFSENTGVCTEGAIGEIRASGLTHSSPPQEYGTHGTQRELEEVVARFLGVEDAVTFGMGYGTNTLNLPALFNSSTLVLSDSLNHASLILGLRLSGATVKVFKHNDIVDLEKRLREALVKGHPKTRRPWKKAVIVVEGVYSMEGSIVNLPGVLALKKKYGAYIYLDEAHSVGAMGPNGRGVVDYFNMDPKDIDVLMGTFTKSFGAAGGYISGSKRLIDYLRVNSHAQIYSSSISPPSMKCIMREPGYPDGLVRVQTLAKNSRYFRRKLHQMGFIIYGHNDSPVVPLLLFNPSKIRAFVYEMRQRKVATVTESRREGYSPLYASFESFYTRNVFRRLKDSFSHPIASAPGATVKIIGRSSDDYFWSFKMLRSQVKTCINLGSYNYLGFAENSGPCTSASIEELRERGLSSSSPRTEFGTSAIHMELERTVSQFIGSEDALTFGMGFATNTLNIPSIIGGRKSLVLSDEFNHASIILGLRLSGATVMVFKHNNVENLERILRSAIIRGHPRTRRPWKKILIVVEGVYSMEGTIVRLPEILALKKKYGAYLYLDEAHSVGAMGPNGRGVVDYFNLDPKDIDILMGTFTKSFGPRGAILRAQRDLSTTFECTPRPNFIPPPYHPQSPGKS</sequence>
<accession>A0A7T8GNZ9</accession>
<evidence type="ECO:0000256" key="2">
    <source>
        <dbReference type="ARBA" id="ARBA00008392"/>
    </source>
</evidence>
<evidence type="ECO:0000313" key="9">
    <source>
        <dbReference type="EMBL" id="QQP35278.1"/>
    </source>
</evidence>
<dbReference type="InterPro" id="IPR015422">
    <property type="entry name" value="PyrdxlP-dep_Trfase_small"/>
</dbReference>
<feature type="domain" description="Aminotransferase class I/classII large" evidence="8">
    <location>
        <begin position="128"/>
        <end position="446"/>
    </location>
</feature>
<evidence type="ECO:0000256" key="6">
    <source>
        <dbReference type="ARBA" id="ARBA00023315"/>
    </source>
</evidence>
<evidence type="ECO:0000256" key="5">
    <source>
        <dbReference type="ARBA" id="ARBA00022898"/>
    </source>
</evidence>
<comment type="cofactor">
    <cofactor evidence="1">
        <name>pyridoxal 5'-phosphate</name>
        <dbReference type="ChEBI" id="CHEBI:597326"/>
    </cofactor>
</comment>
<dbReference type="GO" id="GO:0017059">
    <property type="term" value="C:serine palmitoyltransferase complex"/>
    <property type="evidence" value="ECO:0007669"/>
    <property type="project" value="TreeGrafter"/>
</dbReference>
<dbReference type="Proteomes" id="UP000595437">
    <property type="component" value="Chromosome 18"/>
</dbReference>